<proteinExistence type="predicted"/>
<evidence type="ECO:0000313" key="2">
    <source>
        <dbReference type="EMBL" id="OSC96883.1"/>
    </source>
</evidence>
<keyword evidence="3" id="KW-1185">Reference proteome</keyword>
<gene>
    <name evidence="2" type="ORF">PYCCODRAFT_1215139</name>
</gene>
<dbReference type="EMBL" id="KZ084163">
    <property type="protein sequence ID" value="OSC96883.1"/>
    <property type="molecule type" value="Genomic_DNA"/>
</dbReference>
<protein>
    <submittedName>
        <fullName evidence="2">Uncharacterized protein</fullName>
    </submittedName>
</protein>
<organism evidence="2 3">
    <name type="scientific">Trametes coccinea (strain BRFM310)</name>
    <name type="common">Pycnoporus coccineus</name>
    <dbReference type="NCBI Taxonomy" id="1353009"/>
    <lineage>
        <taxon>Eukaryota</taxon>
        <taxon>Fungi</taxon>
        <taxon>Dikarya</taxon>
        <taxon>Basidiomycota</taxon>
        <taxon>Agaricomycotina</taxon>
        <taxon>Agaricomycetes</taxon>
        <taxon>Polyporales</taxon>
        <taxon>Polyporaceae</taxon>
        <taxon>Trametes</taxon>
    </lineage>
</organism>
<feature type="compositionally biased region" description="Low complexity" evidence="1">
    <location>
        <begin position="152"/>
        <end position="169"/>
    </location>
</feature>
<evidence type="ECO:0000256" key="1">
    <source>
        <dbReference type="SAM" id="MobiDB-lite"/>
    </source>
</evidence>
<sequence>MAISRDLASVNMSRSVYRIPHASAQAQSPKHDRSPYLAEVQNVVDRYALPLPYSVVPSALAITSTDLGFIMYGRPVRAAARIPCIIFPQLVYHPTPYTCLIYSSCAGSTQGPGWCPCNLGGTLRAKVASAAIATALKDPSSPQTGSDRRTHSVASPPSVSSSPRVSTRRGGTYSRYTARDFGYTRTSL</sequence>
<evidence type="ECO:0000313" key="3">
    <source>
        <dbReference type="Proteomes" id="UP000193067"/>
    </source>
</evidence>
<accession>A0A1Y2I887</accession>
<dbReference type="Proteomes" id="UP000193067">
    <property type="component" value="Unassembled WGS sequence"/>
</dbReference>
<name>A0A1Y2I887_TRAC3</name>
<feature type="region of interest" description="Disordered" evidence="1">
    <location>
        <begin position="136"/>
        <end position="173"/>
    </location>
</feature>
<reference evidence="2 3" key="1">
    <citation type="journal article" date="2015" name="Biotechnol. Biofuels">
        <title>Enhanced degradation of softwood versus hardwood by the white-rot fungus Pycnoporus coccineus.</title>
        <authorList>
            <person name="Couturier M."/>
            <person name="Navarro D."/>
            <person name="Chevret D."/>
            <person name="Henrissat B."/>
            <person name="Piumi F."/>
            <person name="Ruiz-Duenas F.J."/>
            <person name="Martinez A.T."/>
            <person name="Grigoriev I.V."/>
            <person name="Riley R."/>
            <person name="Lipzen A."/>
            <person name="Berrin J.G."/>
            <person name="Master E.R."/>
            <person name="Rosso M.N."/>
        </authorList>
    </citation>
    <scope>NUCLEOTIDE SEQUENCE [LARGE SCALE GENOMIC DNA]</scope>
    <source>
        <strain evidence="2 3">BRFM310</strain>
    </source>
</reference>
<dbReference type="AlphaFoldDB" id="A0A1Y2I887"/>